<dbReference type="InterPro" id="IPR006073">
    <property type="entry name" value="GTP-bd"/>
</dbReference>
<organism evidence="6 7">
    <name type="scientific">Kosmotoga arenicorallina S304</name>
    <dbReference type="NCBI Taxonomy" id="1453497"/>
    <lineage>
        <taxon>Bacteria</taxon>
        <taxon>Thermotogati</taxon>
        <taxon>Thermotogota</taxon>
        <taxon>Thermotogae</taxon>
        <taxon>Kosmotogales</taxon>
        <taxon>Kosmotogaceae</taxon>
        <taxon>Kosmotoga</taxon>
    </lineage>
</organism>
<comment type="subcellular location">
    <subcellularLocation>
        <location evidence="3">Cytoplasm</location>
    </subcellularLocation>
</comment>
<dbReference type="GO" id="GO:0003924">
    <property type="term" value="F:GTPase activity"/>
    <property type="evidence" value="ECO:0007669"/>
    <property type="project" value="TreeGrafter"/>
</dbReference>
<dbReference type="PATRIC" id="fig|1453497.3.peg.765"/>
<dbReference type="OrthoDB" id="9779790at2"/>
<dbReference type="PANTHER" id="PTHR45782">
    <property type="entry name" value="MITOCHONDRIAL RIBOSOME-ASSOCIATED GTPASE 1"/>
    <property type="match status" value="1"/>
</dbReference>
<sequence>MWYPGHVEKAKNQISKHLKTVDAIVELLDARIPFTSRAYEYEQLFKNKPVIFVLNKEDLADPAITKQWLGYFQQKGHFILTTNLKRINARDFLVKKVIPLVKSKFAEKRIMIVGIPNVGKSTFINRLRGKKSLSVGNRPGVTRGVQWITVARNLTVLDTPGIFYKRLHSPSIVTKLLAVGALPFERMDKLEAAKNVFNLLISRYTGAPLEKRLGESYIDFIDFLSIFSRKRGYLRTRGEIDLDRGAFMFLREVSDGKFGQFSYETPEEIMAIKNKKSSSEEV</sequence>
<comment type="similarity">
    <text evidence="3">Belongs to the TRAFAC class YlqF/YawG GTPase family. MTG1 subfamily.</text>
</comment>
<dbReference type="Gene3D" id="3.40.50.300">
    <property type="entry name" value="P-loop containing nucleotide triphosphate hydrolases"/>
    <property type="match status" value="1"/>
</dbReference>
<dbReference type="InterPro" id="IPR027417">
    <property type="entry name" value="P-loop_NTPase"/>
</dbReference>
<dbReference type="InterPro" id="IPR019991">
    <property type="entry name" value="GTP-bd_ribosome_bgen"/>
</dbReference>
<dbReference type="PIRSF" id="PIRSF006230">
    <property type="entry name" value="MG442"/>
    <property type="match status" value="1"/>
</dbReference>
<reference evidence="6 7" key="1">
    <citation type="submission" date="2014-02" db="EMBL/GenBank/DDBJ databases">
        <title>Kosmotoga genome sequencing.</title>
        <authorList>
            <person name="Pollo S.M."/>
            <person name="Charchuk R."/>
            <person name="Nesbo C.L."/>
        </authorList>
    </citation>
    <scope>NUCLEOTIDE SEQUENCE [LARGE SCALE GENOMIC DNA]</scope>
    <source>
        <strain evidence="6 7">S304</strain>
    </source>
</reference>
<evidence type="ECO:0000313" key="6">
    <source>
        <dbReference type="EMBL" id="OAA29135.1"/>
    </source>
</evidence>
<dbReference type="Proteomes" id="UP000077339">
    <property type="component" value="Unassembled WGS sequence"/>
</dbReference>
<keyword evidence="1 3" id="KW-0547">Nucleotide-binding</keyword>
<dbReference type="PROSITE" id="PS51721">
    <property type="entry name" value="G_CP"/>
    <property type="match status" value="1"/>
</dbReference>
<dbReference type="InterPro" id="IPR030378">
    <property type="entry name" value="G_CP_dom"/>
</dbReference>
<evidence type="ECO:0000256" key="1">
    <source>
        <dbReference type="ARBA" id="ARBA00022741"/>
    </source>
</evidence>
<dbReference type="InterPro" id="IPR023179">
    <property type="entry name" value="GTP-bd_ortho_bundle_sf"/>
</dbReference>
<dbReference type="RefSeq" id="WP_068348281.1">
    <property type="nucleotide sequence ID" value="NZ_JFHK01000020.1"/>
</dbReference>
<keyword evidence="3" id="KW-0963">Cytoplasm</keyword>
<dbReference type="AlphaFoldDB" id="A0A176JYV6"/>
<dbReference type="CDD" id="cd01856">
    <property type="entry name" value="YlqF"/>
    <property type="match status" value="1"/>
</dbReference>
<protein>
    <recommendedName>
        <fullName evidence="3">Ribosome biogenesis GTPase A</fullName>
    </recommendedName>
</protein>
<dbReference type="Gene3D" id="1.10.1580.10">
    <property type="match status" value="1"/>
</dbReference>
<evidence type="ECO:0000256" key="3">
    <source>
        <dbReference type="PIRNR" id="PIRNR006230"/>
    </source>
</evidence>
<dbReference type="GO" id="GO:0005525">
    <property type="term" value="F:GTP binding"/>
    <property type="evidence" value="ECO:0007669"/>
    <property type="project" value="UniProtKB-KW"/>
</dbReference>
<comment type="function">
    <text evidence="3">Required for a late step of 50S ribosomal subunit assembly. Has GTPase activity.</text>
</comment>
<feature type="binding site" evidence="4">
    <location>
        <position position="161"/>
    </location>
    <ligand>
        <name>GTP</name>
        <dbReference type="ChEBI" id="CHEBI:37565"/>
    </ligand>
</feature>
<dbReference type="PANTHER" id="PTHR45782:SF4">
    <property type="entry name" value="MITOCHONDRIAL RIBOSOME-ASSOCIATED GTPASE 1"/>
    <property type="match status" value="1"/>
</dbReference>
<dbReference type="STRING" id="1453497.AT15_03865"/>
<dbReference type="EMBL" id="JFHK01000020">
    <property type="protein sequence ID" value="OAA29135.1"/>
    <property type="molecule type" value="Genomic_DNA"/>
</dbReference>
<evidence type="ECO:0000259" key="5">
    <source>
        <dbReference type="PROSITE" id="PS51721"/>
    </source>
</evidence>
<evidence type="ECO:0000256" key="2">
    <source>
        <dbReference type="ARBA" id="ARBA00023134"/>
    </source>
</evidence>
<accession>A0A176JYV6</accession>
<keyword evidence="2 3" id="KW-0342">GTP-binding</keyword>
<evidence type="ECO:0000256" key="4">
    <source>
        <dbReference type="PIRSR" id="PIRSR006230-1"/>
    </source>
</evidence>
<feature type="binding site" evidence="4">
    <location>
        <begin position="117"/>
        <end position="122"/>
    </location>
    <ligand>
        <name>GTP</name>
        <dbReference type="ChEBI" id="CHEBI:37565"/>
    </ligand>
</feature>
<name>A0A176JYV6_9BACT</name>
<dbReference type="Pfam" id="PF01926">
    <property type="entry name" value="MMR_HSR1"/>
    <property type="match status" value="1"/>
</dbReference>
<dbReference type="SUPFAM" id="SSF52540">
    <property type="entry name" value="P-loop containing nucleoside triphosphate hydrolases"/>
    <property type="match status" value="1"/>
</dbReference>
<feature type="binding site" evidence="4">
    <location>
        <begin position="55"/>
        <end position="58"/>
    </location>
    <ligand>
        <name>GTP</name>
        <dbReference type="ChEBI" id="CHEBI:37565"/>
    </ligand>
</feature>
<dbReference type="GO" id="GO:0005737">
    <property type="term" value="C:cytoplasm"/>
    <property type="evidence" value="ECO:0007669"/>
    <property type="project" value="UniProtKB-SubCell"/>
</dbReference>
<keyword evidence="7" id="KW-1185">Reference proteome</keyword>
<comment type="caution">
    <text evidence="6">The sequence shown here is derived from an EMBL/GenBank/DDBJ whole genome shotgun (WGS) entry which is preliminary data.</text>
</comment>
<feature type="domain" description="CP-type G" evidence="5">
    <location>
        <begin position="11"/>
        <end position="165"/>
    </location>
</feature>
<gene>
    <name evidence="6" type="ORF">AT15_03865</name>
</gene>
<dbReference type="GO" id="GO:0006412">
    <property type="term" value="P:translation"/>
    <property type="evidence" value="ECO:0007669"/>
    <property type="project" value="TreeGrafter"/>
</dbReference>
<proteinExistence type="inferred from homology"/>
<evidence type="ECO:0000313" key="7">
    <source>
        <dbReference type="Proteomes" id="UP000077339"/>
    </source>
</evidence>
<dbReference type="NCBIfam" id="TIGR03596">
    <property type="entry name" value="GTPase_YlqF"/>
    <property type="match status" value="1"/>
</dbReference>
<dbReference type="InterPro" id="IPR016478">
    <property type="entry name" value="GTPase_MTG1"/>
</dbReference>